<feature type="compositionally biased region" description="Pro residues" evidence="12">
    <location>
        <begin position="141"/>
        <end position="153"/>
    </location>
</feature>
<dbReference type="InterPro" id="IPR002893">
    <property type="entry name" value="Znf_MYND"/>
</dbReference>
<feature type="domain" description="USP" evidence="14">
    <location>
        <begin position="342"/>
        <end position="811"/>
    </location>
</feature>
<dbReference type="SUPFAM" id="SSF144232">
    <property type="entry name" value="HIT/MYND zinc finger-like"/>
    <property type="match status" value="1"/>
</dbReference>
<dbReference type="GO" id="GO:0006508">
    <property type="term" value="P:proteolysis"/>
    <property type="evidence" value="ECO:0007669"/>
    <property type="project" value="UniProtKB-KW"/>
</dbReference>
<dbReference type="PROSITE" id="PS50865">
    <property type="entry name" value="ZF_MYND_2"/>
    <property type="match status" value="1"/>
</dbReference>
<keyword evidence="5" id="KW-0479">Metal-binding</keyword>
<evidence type="ECO:0000259" key="14">
    <source>
        <dbReference type="PROSITE" id="PS50235"/>
    </source>
</evidence>
<comment type="similarity">
    <text evidence="2">Belongs to the peptidase C19 family.</text>
</comment>
<feature type="compositionally biased region" description="Low complexity" evidence="12">
    <location>
        <begin position="261"/>
        <end position="282"/>
    </location>
</feature>
<evidence type="ECO:0000256" key="4">
    <source>
        <dbReference type="ARBA" id="ARBA00022670"/>
    </source>
</evidence>
<dbReference type="PANTHER" id="PTHR24006:SF758">
    <property type="entry name" value="UBIQUITIN CARBOXYL-TERMINAL HYDROLASE 36"/>
    <property type="match status" value="1"/>
</dbReference>
<dbReference type="GO" id="GO:0004843">
    <property type="term" value="F:cysteine-type deubiquitinase activity"/>
    <property type="evidence" value="ECO:0007669"/>
    <property type="project" value="UniProtKB-EC"/>
</dbReference>
<accession>A0A9W6F9I3</accession>
<evidence type="ECO:0000313" key="16">
    <source>
        <dbReference type="EMBL" id="GLC61422.1"/>
    </source>
</evidence>
<evidence type="ECO:0000256" key="1">
    <source>
        <dbReference type="ARBA" id="ARBA00000707"/>
    </source>
</evidence>
<keyword evidence="17" id="KW-1185">Reference proteome</keyword>
<evidence type="ECO:0000256" key="13">
    <source>
        <dbReference type="SAM" id="SignalP"/>
    </source>
</evidence>
<proteinExistence type="inferred from homology"/>
<keyword evidence="8" id="KW-0378">Hydrolase</keyword>
<dbReference type="GO" id="GO:0008270">
    <property type="term" value="F:zinc ion binding"/>
    <property type="evidence" value="ECO:0007669"/>
    <property type="project" value="UniProtKB-KW"/>
</dbReference>
<keyword evidence="9" id="KW-0788">Thiol protease</keyword>
<dbReference type="InterPro" id="IPR001394">
    <property type="entry name" value="Peptidase_C19_UCH"/>
</dbReference>
<dbReference type="Gene3D" id="3.90.70.10">
    <property type="entry name" value="Cysteine proteinases"/>
    <property type="match status" value="1"/>
</dbReference>
<dbReference type="InterPro" id="IPR050164">
    <property type="entry name" value="Peptidase_C19"/>
</dbReference>
<feature type="compositionally biased region" description="Low complexity" evidence="12">
    <location>
        <begin position="210"/>
        <end position="222"/>
    </location>
</feature>
<dbReference type="Proteomes" id="UP001165080">
    <property type="component" value="Unassembled WGS sequence"/>
</dbReference>
<dbReference type="Pfam" id="PF00443">
    <property type="entry name" value="UCH"/>
    <property type="match status" value="1"/>
</dbReference>
<keyword evidence="10" id="KW-0862">Zinc</keyword>
<feature type="region of interest" description="Disordered" evidence="12">
    <location>
        <begin position="818"/>
        <end position="872"/>
    </location>
</feature>
<name>A0A9W6F9I3_9CHLO</name>
<dbReference type="InterPro" id="IPR018200">
    <property type="entry name" value="USP_CS"/>
</dbReference>
<sequence>MIFVAIIVFFLFIWLLCVAATGIWRQSGIMHGVPGGNVWTRRAAAMETNWWESVNSRKPEEHDLAATPGVVDGNSAAPPAVPHCVCLQCGVLIPQPPKTCGSCKLAAYCSKDCQRQHWQRHKPQCARLLQAARERAAKGQPRPPPPTPDPPLQLPTSAGQLVFSRDHYRTLLGAHQVGRQAAAATTATAAAAASAGVHPSDAPDGGADGGAAQQRQGQRQGQSPELESRESASPSSSSSSLAATTTSSTCSAAAAGAAATSSASSPLSDSPSPSSAASSGLSDGQQQQQPRKQSATLEASEPEAQPQSSPAHSPSPSPSYPWPRSWPPPPASPALLTPPRPAGILNTGNTCYVASAVQALLATPGLGEYLRSGVHCRDCPAPEELAPGVSSWCPACELCRLAAAAAASVATKTATPAAADGCPAASNGGPGPSSCPTPAPAPSAWGAAAAAAASRVWPWSQAPRGPAAAAALDARGLTRNVGRLGRTLVPGRQEDAHELLVQLLEALAEVQLAEAGGKGLLRARAARRAAEQQAAAAAAAAKRRKVQQQHQGEEEEEEEERHSSSNGVAPKPVAPAPAPAVAARVEESTLVHQVLGGYLRRATLCNCCGHVSQSHEPVLGLQVDLGPRVGSVEAGLRASFADEVLGQGNEYRCERCRQLVCATRRVRLEVAPNALAIHLKRFAAGPGSGAPAGHPGGWGPWTGKDARPISLRMDLDLTPYMAPEAVDPGPALYRLYGVVQHMGIVPPGAQGGGPAPQALHMHMSMHMGHYVAVVRGADGAWYRCDDDEVQTVSESEVESIKDAYVLFYERLHPFIPVGAGGGPGQDAEVGEEALQAPQQQQQDQEQEQEQVQEQEQQGKENEEQVAAEGEGAGVEVCGSGAWASSVETRPELKQEQLQEQQQQQQQDSRHKQEPHVNGTSLEQAGVDRAAKREADEEGPPADAVTAGAAAEAAALPQPSLPQPTDPCWSTWLQADAAPPQAGTAPGKAAPAAAAPTAAVVCPSGRLRRLRPAARGAFAEGALEQRWVLRIHMPGVKAARDVRMAVTCPPLSLPPVQPFPASGSGGAGAGTSTSDGLRQVAGRVRVWVVNSYNFDVQLALQRQWQQRGAGAGEGWQLSVVGWEEPAEAQVQAVSEVGAGGEAVGAASAVAVEVLQPRWAPTSCTLHVPLRLRL</sequence>
<dbReference type="EC" id="3.4.19.12" evidence="3"/>
<feature type="region of interest" description="Disordered" evidence="12">
    <location>
        <begin position="261"/>
        <end position="325"/>
    </location>
</feature>
<evidence type="ECO:0000256" key="5">
    <source>
        <dbReference type="ARBA" id="ARBA00022723"/>
    </source>
</evidence>
<dbReference type="GO" id="GO:0005634">
    <property type="term" value="C:nucleus"/>
    <property type="evidence" value="ECO:0007669"/>
    <property type="project" value="TreeGrafter"/>
</dbReference>
<gene>
    <name evidence="16" type="primary">PLEST007722</name>
    <name evidence="16" type="ORF">PLESTB_001754900</name>
</gene>
<feature type="signal peptide" evidence="13">
    <location>
        <begin position="1"/>
        <end position="19"/>
    </location>
</feature>
<evidence type="ECO:0000256" key="9">
    <source>
        <dbReference type="ARBA" id="ARBA00022807"/>
    </source>
</evidence>
<dbReference type="PANTHER" id="PTHR24006">
    <property type="entry name" value="UBIQUITIN CARBOXYL-TERMINAL HYDROLASE"/>
    <property type="match status" value="1"/>
</dbReference>
<dbReference type="EMBL" id="BRXU01000046">
    <property type="protein sequence ID" value="GLC61422.1"/>
    <property type="molecule type" value="Genomic_DNA"/>
</dbReference>
<evidence type="ECO:0000256" key="8">
    <source>
        <dbReference type="ARBA" id="ARBA00022801"/>
    </source>
</evidence>
<dbReference type="PROSITE" id="PS00972">
    <property type="entry name" value="USP_1"/>
    <property type="match status" value="1"/>
</dbReference>
<keyword evidence="7" id="KW-0833">Ubl conjugation pathway</keyword>
<evidence type="ECO:0000256" key="3">
    <source>
        <dbReference type="ARBA" id="ARBA00012759"/>
    </source>
</evidence>
<keyword evidence="13" id="KW-0732">Signal</keyword>
<feature type="compositionally biased region" description="Low complexity" evidence="12">
    <location>
        <begin position="897"/>
        <end position="906"/>
    </location>
</feature>
<evidence type="ECO:0000256" key="10">
    <source>
        <dbReference type="ARBA" id="ARBA00022833"/>
    </source>
</evidence>
<protein>
    <recommendedName>
        <fullName evidence="3">ubiquitinyl hydrolase 1</fullName>
        <ecNumber evidence="3">3.4.19.12</ecNumber>
    </recommendedName>
</protein>
<feature type="compositionally biased region" description="Low complexity" evidence="12">
    <location>
        <begin position="302"/>
        <end position="312"/>
    </location>
</feature>
<reference evidence="16 17" key="1">
    <citation type="journal article" date="2023" name="Commun. Biol.">
        <title>Reorganization of the ancestral sex-determining regions during the evolution of trioecy in Pleodorina starrii.</title>
        <authorList>
            <person name="Takahashi K."/>
            <person name="Suzuki S."/>
            <person name="Kawai-Toyooka H."/>
            <person name="Yamamoto K."/>
            <person name="Hamaji T."/>
            <person name="Ootsuki R."/>
            <person name="Yamaguchi H."/>
            <person name="Kawachi M."/>
            <person name="Higashiyama T."/>
            <person name="Nozaki H."/>
        </authorList>
    </citation>
    <scope>NUCLEOTIDE SEQUENCE [LARGE SCALE GENOMIC DNA]</scope>
    <source>
        <strain evidence="16 17">NIES-4479</strain>
    </source>
</reference>
<evidence type="ECO:0000313" key="17">
    <source>
        <dbReference type="Proteomes" id="UP001165080"/>
    </source>
</evidence>
<feature type="compositionally biased region" description="Polar residues" evidence="12">
    <location>
        <begin position="283"/>
        <end position="297"/>
    </location>
</feature>
<organism evidence="16 17">
    <name type="scientific">Pleodorina starrii</name>
    <dbReference type="NCBI Taxonomy" id="330485"/>
    <lineage>
        <taxon>Eukaryota</taxon>
        <taxon>Viridiplantae</taxon>
        <taxon>Chlorophyta</taxon>
        <taxon>core chlorophytes</taxon>
        <taxon>Chlorophyceae</taxon>
        <taxon>CS clade</taxon>
        <taxon>Chlamydomonadales</taxon>
        <taxon>Volvocaceae</taxon>
        <taxon>Pleodorina</taxon>
    </lineage>
</organism>
<feature type="region of interest" description="Disordered" evidence="12">
    <location>
        <begin position="885"/>
        <end position="970"/>
    </location>
</feature>
<dbReference type="OrthoDB" id="420187at2759"/>
<feature type="compositionally biased region" description="Pro residues" evidence="12">
    <location>
        <begin position="313"/>
        <end position="325"/>
    </location>
</feature>
<dbReference type="InterPro" id="IPR028889">
    <property type="entry name" value="USP"/>
</dbReference>
<evidence type="ECO:0000256" key="7">
    <source>
        <dbReference type="ARBA" id="ARBA00022786"/>
    </source>
</evidence>
<comment type="catalytic activity">
    <reaction evidence="1">
        <text>Thiol-dependent hydrolysis of ester, thioester, amide, peptide and isopeptide bonds formed by the C-terminal Gly of ubiquitin (a 76-residue protein attached to proteins as an intracellular targeting signal).</text>
        <dbReference type="EC" id="3.4.19.12"/>
    </reaction>
</comment>
<feature type="compositionally biased region" description="Low complexity" evidence="12">
    <location>
        <begin position="231"/>
        <end position="244"/>
    </location>
</feature>
<keyword evidence="4" id="KW-0645">Protease</keyword>
<dbReference type="AlphaFoldDB" id="A0A9W6F9I3"/>
<feature type="compositionally biased region" description="Low complexity" evidence="12">
    <location>
        <begin position="940"/>
        <end position="957"/>
    </location>
</feature>
<feature type="chain" id="PRO_5040749782" description="ubiquitinyl hydrolase 1" evidence="13">
    <location>
        <begin position="20"/>
        <end position="1172"/>
    </location>
</feature>
<dbReference type="SUPFAM" id="SSF54001">
    <property type="entry name" value="Cysteine proteinases"/>
    <property type="match status" value="1"/>
</dbReference>
<evidence type="ECO:0000256" key="2">
    <source>
        <dbReference type="ARBA" id="ARBA00009085"/>
    </source>
</evidence>
<feature type="compositionally biased region" description="Low complexity" evidence="12">
    <location>
        <begin position="832"/>
        <end position="843"/>
    </location>
</feature>
<feature type="region of interest" description="Disordered" evidence="12">
    <location>
        <begin position="133"/>
        <end position="157"/>
    </location>
</feature>
<dbReference type="GO" id="GO:0005829">
    <property type="term" value="C:cytosol"/>
    <property type="evidence" value="ECO:0007669"/>
    <property type="project" value="TreeGrafter"/>
</dbReference>
<feature type="region of interest" description="Disordered" evidence="12">
    <location>
        <begin position="534"/>
        <end position="580"/>
    </location>
</feature>
<evidence type="ECO:0000259" key="15">
    <source>
        <dbReference type="PROSITE" id="PS50865"/>
    </source>
</evidence>
<dbReference type="GO" id="GO:0016579">
    <property type="term" value="P:protein deubiquitination"/>
    <property type="evidence" value="ECO:0007669"/>
    <property type="project" value="InterPro"/>
</dbReference>
<dbReference type="InterPro" id="IPR038765">
    <property type="entry name" value="Papain-like_cys_pep_sf"/>
</dbReference>
<evidence type="ECO:0000256" key="11">
    <source>
        <dbReference type="PROSITE-ProRule" id="PRU00134"/>
    </source>
</evidence>
<dbReference type="Gene3D" id="6.10.140.2220">
    <property type="match status" value="1"/>
</dbReference>
<keyword evidence="6 11" id="KW-0863">Zinc-finger</keyword>
<feature type="domain" description="MYND-type" evidence="15">
    <location>
        <begin position="86"/>
        <end position="125"/>
    </location>
</feature>
<comment type="caution">
    <text evidence="16">The sequence shown here is derived from an EMBL/GenBank/DDBJ whole genome shotgun (WGS) entry which is preliminary data.</text>
</comment>
<evidence type="ECO:0000256" key="6">
    <source>
        <dbReference type="ARBA" id="ARBA00022771"/>
    </source>
</evidence>
<dbReference type="PROSITE" id="PS50235">
    <property type="entry name" value="USP_3"/>
    <property type="match status" value="1"/>
</dbReference>
<dbReference type="Pfam" id="PF01753">
    <property type="entry name" value="zf-MYND"/>
    <property type="match status" value="1"/>
</dbReference>
<evidence type="ECO:0000256" key="12">
    <source>
        <dbReference type="SAM" id="MobiDB-lite"/>
    </source>
</evidence>
<feature type="region of interest" description="Disordered" evidence="12">
    <location>
        <begin position="194"/>
        <end position="244"/>
    </location>
</feature>